<evidence type="ECO:0000259" key="2">
    <source>
        <dbReference type="PROSITE" id="PS50093"/>
    </source>
</evidence>
<dbReference type="Pfam" id="PF18911">
    <property type="entry name" value="PKD_4"/>
    <property type="match status" value="1"/>
</dbReference>
<keyword evidence="1" id="KW-0732">Signal</keyword>
<dbReference type="STRING" id="1094466.KQS_06590"/>
<evidence type="ECO:0000313" key="5">
    <source>
        <dbReference type="Proteomes" id="UP000007599"/>
    </source>
</evidence>
<evidence type="ECO:0000259" key="3">
    <source>
        <dbReference type="PROSITE" id="PS50835"/>
    </source>
</evidence>
<dbReference type="eggNOG" id="COG3291">
    <property type="taxonomic scope" value="Bacteria"/>
</dbReference>
<dbReference type="PANTHER" id="PTHR24273">
    <property type="entry name" value="FI04643P-RELATED"/>
    <property type="match status" value="1"/>
</dbReference>
<sequence length="1260" mass="128371">MKTKITPLILSLCFWISFTYGQFTTDKPDLRNCGSAPNYYLDYFNCTSNNYTLDNVYLSISSSSGVPITTPCTPPNIQNVYLWLNYTSNSNSAIHQTRIFADILVKDQNGNLIQTLQINSYLGVVNPGSGLRLLNIPGFPSGFPWTCGYELSLSRILIVWKTNGNTADPELSSYTCNTFSKSQCELPNSLIVSAPLAVQFDYTYCTTGSTTTVNFDDDTNGGKKPYSYLWNFGDGTTSTQQSPSHTYPFPGGPYTVTLQVTDSSSPPQISTSTQTITLPDPIQITGLVNSSPCSSGNTGSIDLSVSGGTPPYTYSWSNGATSQDLSNLANGSYTVTVTDKFNCTATKTFIINGGDVTPPVVVAPSNKIIEGCSTNSIDENGNLAYSSSLITISESQFISAGGSINDTSSIASITYIDSVSGTCPIIVSRVYTIKDACNNTTQVTQTFTIQDTTAPAIAIQAANQTVECDGNGNTAALNAWLASNGGASATDACSNVTWTNNFSSVSDTCGATGSATVTFTATDNCGNSTSSTATFTIQDTTAPVIAIQAANQTVECDGNGNTTALNAWLASNGGASATDACSNVTWTNNFSSVSDTCGATGSATVTFTATDNCGNSSTSTATFTIQDTTAPVIAIQAANQTVECDGNGNTTALNAWLASNGGASATDACSNVTWTNNFSSVSDTCGATGSATVTFTATDNCGNSTSTTATFTIQDTTAPVIAIQAANQTVECDGNGNSTALNAWLASNGGASATDACSNVTWTNNFTSLSDTCGATGSATVTFTATDTCGNSTSSTATFTIQDTTAPVIAIQAANQTVECDGNGNSTALNAWLASNGGASATDACSNVTWTNNFTSLSDTCGATGSATVTFTATDNCGNSTSTTATFTIQDTTAPVIAIQAANQTVECDGNGNSTALNAWLASNGGASATDACSNVTWTNNFTSLSDTCGATGSATVTFTATDTCGNSTSTTATFTIQDTTAPVIAIQAANQTVECDGNGNSTALNAWLASNGGASATDACSNVTWTNNFTSLSDTCGATGSATVTFTATDTCGNSTSTTATFTIQDTTAPVIAIQAANQTVECDGNGNSTALNAWLASNGGASATDACSNVTWTNNFSSLSDTCGATGSATVTFTATDTCGNSSSSTATFTIQDTTAPVIAIQAANQTVECDGNGNSTALNAWLASNGGASASDACSSVTWTNNFNSLSDTCGATGSATVTFTATDNCGNSASSTATFTIQDTTAPVICDSSGKSNCGM</sequence>
<reference evidence="4 5" key="1">
    <citation type="journal article" date="2012" name="J. Bacteriol.">
        <title>Complete Genome Sequence of Flavobacterium indicum GPSTA100-9T, Isolated from Warm Spring Water.</title>
        <authorList>
            <person name="Barbier P."/>
            <person name="Houel A."/>
            <person name="Loux V."/>
            <person name="Poulain J."/>
            <person name="Bernardet J.F."/>
            <person name="Touchon M."/>
            <person name="Duchaud E."/>
        </authorList>
    </citation>
    <scope>NUCLEOTIDE SEQUENCE [LARGE SCALE GENOMIC DNA]</scope>
    <source>
        <strain evidence="5">DSM 17447 / CIP 109464 / GPTSA100-9</strain>
    </source>
</reference>
<dbReference type="Gene3D" id="2.60.40.740">
    <property type="match status" value="1"/>
</dbReference>
<dbReference type="SMART" id="SM00089">
    <property type="entry name" value="PKD"/>
    <property type="match status" value="3"/>
</dbReference>
<dbReference type="PROSITE" id="PS50093">
    <property type="entry name" value="PKD"/>
    <property type="match status" value="1"/>
</dbReference>
<dbReference type="InterPro" id="IPR013783">
    <property type="entry name" value="Ig-like_fold"/>
</dbReference>
<accession>H8XPK4</accession>
<dbReference type="RefSeq" id="WP_014388403.1">
    <property type="nucleotide sequence ID" value="NC_017025.1"/>
</dbReference>
<evidence type="ECO:0000256" key="1">
    <source>
        <dbReference type="SAM" id="SignalP"/>
    </source>
</evidence>
<dbReference type="CDD" id="cd00146">
    <property type="entry name" value="PKD"/>
    <property type="match status" value="1"/>
</dbReference>
<feature type="domain" description="Ig-like" evidence="3">
    <location>
        <begin position="267"/>
        <end position="363"/>
    </location>
</feature>
<dbReference type="SUPFAM" id="SSF49299">
    <property type="entry name" value="PKD domain"/>
    <property type="match status" value="1"/>
</dbReference>
<dbReference type="InterPro" id="IPR000601">
    <property type="entry name" value="PKD_dom"/>
</dbReference>
<dbReference type="InterPro" id="IPR007110">
    <property type="entry name" value="Ig-like_dom"/>
</dbReference>
<dbReference type="KEGG" id="fin:KQS_06590"/>
<feature type="domain" description="PKD" evidence="2">
    <location>
        <begin position="212"/>
        <end position="251"/>
    </location>
</feature>
<dbReference type="PROSITE" id="PS50835">
    <property type="entry name" value="IG_LIKE"/>
    <property type="match status" value="1"/>
</dbReference>
<dbReference type="PATRIC" id="fig|1094466.5.peg.1295"/>
<organism evidence="4 5">
    <name type="scientific">Flavobacterium indicum (strain DSM 17447 / CIP 109464 / GPTSA100-9)</name>
    <dbReference type="NCBI Taxonomy" id="1094466"/>
    <lineage>
        <taxon>Bacteria</taxon>
        <taxon>Pseudomonadati</taxon>
        <taxon>Bacteroidota</taxon>
        <taxon>Flavobacteriia</taxon>
        <taxon>Flavobacteriales</taxon>
        <taxon>Flavobacteriaceae</taxon>
        <taxon>Flavobacterium</taxon>
    </lineage>
</organism>
<dbReference type="HOGENOM" id="CLU_264900_0_0_10"/>
<feature type="chain" id="PRO_5003617688" description="PKD domain-containing protein" evidence="1">
    <location>
        <begin position="22"/>
        <end position="1260"/>
    </location>
</feature>
<dbReference type="Gene3D" id="2.60.40.10">
    <property type="entry name" value="Immunoglobulins"/>
    <property type="match status" value="4"/>
</dbReference>
<dbReference type="InterPro" id="IPR022409">
    <property type="entry name" value="PKD/Chitinase_dom"/>
</dbReference>
<keyword evidence="5" id="KW-1185">Reference proteome</keyword>
<dbReference type="Proteomes" id="UP000007599">
    <property type="component" value="Chromosome I"/>
</dbReference>
<feature type="signal peptide" evidence="1">
    <location>
        <begin position="1"/>
        <end position="21"/>
    </location>
</feature>
<dbReference type="AlphaFoldDB" id="H8XPK4"/>
<proteinExistence type="predicted"/>
<evidence type="ECO:0008006" key="6">
    <source>
        <dbReference type="Google" id="ProtNLM"/>
    </source>
</evidence>
<name>H8XPK4_FLAIG</name>
<reference evidence="5" key="2">
    <citation type="submission" date="2012-03" db="EMBL/GenBank/DDBJ databases">
        <title>Complete genome sequence of Flavobacterium indicum GPTSA100-9T, isolated from warm spring water.</title>
        <authorList>
            <person name="Barbier P."/>
            <person name="Houel A."/>
            <person name="Loux V."/>
            <person name="Poulain J."/>
            <person name="Bernardet J.-F."/>
            <person name="Touchon M."/>
            <person name="Duchaud E."/>
        </authorList>
    </citation>
    <scope>NUCLEOTIDE SEQUENCE [LARGE SCALE GENOMIC DNA]</scope>
    <source>
        <strain evidence="5">DSM 17447 / CIP 109464 / GPTSA100-9</strain>
    </source>
</reference>
<gene>
    <name evidence="4" type="ordered locus">KQS_06590</name>
</gene>
<dbReference type="InterPro" id="IPR035986">
    <property type="entry name" value="PKD_dom_sf"/>
</dbReference>
<protein>
    <recommendedName>
        <fullName evidence="6">PKD domain-containing protein</fullName>
    </recommendedName>
</protein>
<dbReference type="PANTHER" id="PTHR24273:SF32">
    <property type="entry name" value="HYALIN"/>
    <property type="match status" value="1"/>
</dbReference>
<dbReference type="eggNOG" id="COG2304">
    <property type="taxonomic scope" value="Bacteria"/>
</dbReference>
<dbReference type="EMBL" id="HE774682">
    <property type="protein sequence ID" value="CCG53278.1"/>
    <property type="molecule type" value="Genomic_DNA"/>
</dbReference>
<evidence type="ECO:0000313" key="4">
    <source>
        <dbReference type="EMBL" id="CCG53278.1"/>
    </source>
</evidence>